<gene>
    <name evidence="1" type="ORF">JCM19274_2442</name>
</gene>
<protein>
    <submittedName>
        <fullName evidence="1">Internalin</fullName>
    </submittedName>
</protein>
<proteinExistence type="predicted"/>
<reference evidence="1 2" key="1">
    <citation type="journal article" date="2014" name="Genome Announc.">
        <title>Draft Genome Sequences of Marine Flavobacterium Algibacter lectus Strains SS8 and NR4.</title>
        <authorList>
            <person name="Takatani N."/>
            <person name="Nakanishi M."/>
            <person name="Meirelles P."/>
            <person name="Mino S."/>
            <person name="Suda W."/>
            <person name="Oshima K."/>
            <person name="Hattori M."/>
            <person name="Ohkuma M."/>
            <person name="Hosokawa M."/>
            <person name="Miyashita K."/>
            <person name="Thompson F.L."/>
            <person name="Niwa A."/>
            <person name="Sawabe T."/>
            <person name="Sawabe T."/>
        </authorList>
    </citation>
    <scope>NUCLEOTIDE SEQUENCE [LARGE SCALE GENOMIC DNA]</scope>
    <source>
        <strain evidence="2">JCM19274</strain>
    </source>
</reference>
<accession>A0A090WWK8</accession>
<dbReference type="EMBL" id="BBNU01000015">
    <property type="protein sequence ID" value="GAL81366.1"/>
    <property type="molecule type" value="Genomic_DNA"/>
</dbReference>
<dbReference type="RefSeq" id="WP_042499684.1">
    <property type="nucleotide sequence ID" value="NZ_BBNU01000015.1"/>
</dbReference>
<evidence type="ECO:0000313" key="2">
    <source>
        <dbReference type="Proteomes" id="UP000029643"/>
    </source>
</evidence>
<comment type="caution">
    <text evidence="1">The sequence shown here is derived from an EMBL/GenBank/DDBJ whole genome shotgun (WGS) entry which is preliminary data.</text>
</comment>
<sequence>MIWEKLNEASCDAVTNQDCANESDSCTWNQVQTGPNFDADTAGQYRLTLNYAGGCFSQYYFNVYENILEPNVSSRDIYCNTAGEIVVGGVPSGYEYSIDGTNYQDSNVFSVTTADIYTVYIRQVGVSPNPMYFYSTRCTN</sequence>
<evidence type="ECO:0000313" key="1">
    <source>
        <dbReference type="EMBL" id="GAL81366.1"/>
    </source>
</evidence>
<name>A0A090WWK8_9FLAO</name>
<organism evidence="1 2">
    <name type="scientific">Algibacter lectus</name>
    <dbReference type="NCBI Taxonomy" id="221126"/>
    <lineage>
        <taxon>Bacteria</taxon>
        <taxon>Pseudomonadati</taxon>
        <taxon>Bacteroidota</taxon>
        <taxon>Flavobacteriia</taxon>
        <taxon>Flavobacteriales</taxon>
        <taxon>Flavobacteriaceae</taxon>
        <taxon>Algibacter</taxon>
    </lineage>
</organism>
<dbReference type="AlphaFoldDB" id="A0A090WWK8"/>
<dbReference type="Proteomes" id="UP000029643">
    <property type="component" value="Unassembled WGS sequence"/>
</dbReference>